<dbReference type="PANTHER" id="PTHR10426:SF88">
    <property type="entry name" value="ADIPOCYTE PLASMA MEMBRANE-ASSOCIATED PROTEIN HEMOMUCIN-RELATED"/>
    <property type="match status" value="1"/>
</dbReference>
<evidence type="ECO:0000256" key="2">
    <source>
        <dbReference type="ARBA" id="ARBA00022553"/>
    </source>
</evidence>
<evidence type="ECO:0000256" key="4">
    <source>
        <dbReference type="SAM" id="SignalP"/>
    </source>
</evidence>
<keyword evidence="4" id="KW-0732">Signal</keyword>
<feature type="signal peptide" evidence="4">
    <location>
        <begin position="1"/>
        <end position="25"/>
    </location>
</feature>
<protein>
    <recommendedName>
        <fullName evidence="5">Strictosidine synthase conserved region domain-containing protein</fullName>
    </recommendedName>
</protein>
<keyword evidence="3" id="KW-0325">Glycoprotein</keyword>
<dbReference type="AlphaFoldDB" id="A0AAV0UII9"/>
<dbReference type="SUPFAM" id="SSF63829">
    <property type="entry name" value="Calcium-dependent phosphotriesterase"/>
    <property type="match status" value="1"/>
</dbReference>
<organism evidence="6 7">
    <name type="scientific">Hyaloperonospora brassicae</name>
    <name type="common">Brassica downy mildew</name>
    <name type="synonym">Peronospora brassicae</name>
    <dbReference type="NCBI Taxonomy" id="162125"/>
    <lineage>
        <taxon>Eukaryota</taxon>
        <taxon>Sar</taxon>
        <taxon>Stramenopiles</taxon>
        <taxon>Oomycota</taxon>
        <taxon>Peronosporomycetes</taxon>
        <taxon>Peronosporales</taxon>
        <taxon>Peronosporaceae</taxon>
        <taxon>Hyaloperonospora</taxon>
    </lineage>
</organism>
<evidence type="ECO:0000256" key="1">
    <source>
        <dbReference type="ARBA" id="ARBA00009191"/>
    </source>
</evidence>
<dbReference type="Pfam" id="PF03088">
    <property type="entry name" value="Str_synth"/>
    <property type="match status" value="1"/>
</dbReference>
<evidence type="ECO:0000313" key="7">
    <source>
        <dbReference type="Proteomes" id="UP001162031"/>
    </source>
</evidence>
<keyword evidence="2" id="KW-0597">Phosphoprotein</keyword>
<accession>A0AAV0UII9</accession>
<dbReference type="InterPro" id="IPR018119">
    <property type="entry name" value="Strictosidine_synth_cons-reg"/>
</dbReference>
<evidence type="ECO:0000313" key="6">
    <source>
        <dbReference type="EMBL" id="CAI5736242.1"/>
    </source>
</evidence>
<sequence>MAPSVSSYFFSRGLLAASFSVMVLSAAIDKHPGKVKPLPLDFDYDLRTSAQESRYNETATLVRNTDLFQPPNLETLFTNQSLERRRHGRKDVPGCGTPDLEPTCGRPLGLKFAAARPFAKFIRRIPAAKLFSGDAVLLVVDAYKGVFLFDANGKRTLLFSRFGGHHVNFLNGIAVVQETGEIYVSEASRRFQLAQILVDFLERRPSGNLLRFDPRDESVHVEASKLGFPNGLTLDQDGTGVLISLMFQNKIARFGRATKQIKDFAFLPGEPDNISIETVGTGDNETDVLMVGLVSRDDGGTFDHIKQSVQLRKKLLQLPTSVEFGFIERIGVFVSLDLETGDIRHVYEASKGQTPNISGAKRFGDYLYLTSPVRPSITRIPAAMVQ</sequence>
<dbReference type="GO" id="GO:0016787">
    <property type="term" value="F:hydrolase activity"/>
    <property type="evidence" value="ECO:0007669"/>
    <property type="project" value="TreeGrafter"/>
</dbReference>
<dbReference type="PANTHER" id="PTHR10426">
    <property type="entry name" value="STRICTOSIDINE SYNTHASE-RELATED"/>
    <property type="match status" value="1"/>
</dbReference>
<proteinExistence type="inferred from homology"/>
<comment type="caution">
    <text evidence="6">The sequence shown here is derived from an EMBL/GenBank/DDBJ whole genome shotgun (WGS) entry which is preliminary data.</text>
</comment>
<dbReference type="Gene3D" id="2.120.10.30">
    <property type="entry name" value="TolB, C-terminal domain"/>
    <property type="match status" value="1"/>
</dbReference>
<name>A0AAV0UII9_HYABA</name>
<reference evidence="6" key="1">
    <citation type="submission" date="2022-12" db="EMBL/GenBank/DDBJ databases">
        <authorList>
            <person name="Webb A."/>
        </authorList>
    </citation>
    <scope>NUCLEOTIDE SEQUENCE</scope>
    <source>
        <strain evidence="6">Hp1</strain>
    </source>
</reference>
<evidence type="ECO:0000259" key="5">
    <source>
        <dbReference type="Pfam" id="PF03088"/>
    </source>
</evidence>
<dbReference type="GO" id="GO:0012505">
    <property type="term" value="C:endomembrane system"/>
    <property type="evidence" value="ECO:0007669"/>
    <property type="project" value="TreeGrafter"/>
</dbReference>
<dbReference type="Proteomes" id="UP001162031">
    <property type="component" value="Unassembled WGS sequence"/>
</dbReference>
<feature type="chain" id="PRO_5043606208" description="Strictosidine synthase conserved region domain-containing protein" evidence="4">
    <location>
        <begin position="26"/>
        <end position="386"/>
    </location>
</feature>
<gene>
    <name evidence="6" type="ORF">HBR001_LOCUS6765</name>
</gene>
<dbReference type="InterPro" id="IPR011042">
    <property type="entry name" value="6-blade_b-propeller_TolB-like"/>
</dbReference>
<evidence type="ECO:0000256" key="3">
    <source>
        <dbReference type="ARBA" id="ARBA00023180"/>
    </source>
</evidence>
<feature type="domain" description="Strictosidine synthase conserved region" evidence="5">
    <location>
        <begin position="171"/>
        <end position="253"/>
    </location>
</feature>
<comment type="similarity">
    <text evidence="1">Belongs to the strictosidine synthase family.</text>
</comment>
<dbReference type="EMBL" id="CANTFL010001311">
    <property type="protein sequence ID" value="CAI5736242.1"/>
    <property type="molecule type" value="Genomic_DNA"/>
</dbReference>
<keyword evidence="7" id="KW-1185">Reference proteome</keyword>